<dbReference type="Proteomes" id="UP000822688">
    <property type="component" value="Chromosome V"/>
</dbReference>
<protein>
    <submittedName>
        <fullName evidence="2">Uncharacterized protein</fullName>
    </submittedName>
</protein>
<comment type="caution">
    <text evidence="2">The sequence shown here is derived from an EMBL/GenBank/DDBJ whole genome shotgun (WGS) entry which is preliminary data.</text>
</comment>
<feature type="region of interest" description="Disordered" evidence="1">
    <location>
        <begin position="1"/>
        <end position="23"/>
    </location>
</feature>
<organism evidence="2 3">
    <name type="scientific">Ceratodon purpureus</name>
    <name type="common">Fire moss</name>
    <name type="synonym">Dicranum purpureum</name>
    <dbReference type="NCBI Taxonomy" id="3225"/>
    <lineage>
        <taxon>Eukaryota</taxon>
        <taxon>Viridiplantae</taxon>
        <taxon>Streptophyta</taxon>
        <taxon>Embryophyta</taxon>
        <taxon>Bryophyta</taxon>
        <taxon>Bryophytina</taxon>
        <taxon>Bryopsida</taxon>
        <taxon>Dicranidae</taxon>
        <taxon>Pseudoditrichales</taxon>
        <taxon>Ditrichaceae</taxon>
        <taxon>Ceratodon</taxon>
    </lineage>
</organism>
<evidence type="ECO:0000256" key="1">
    <source>
        <dbReference type="SAM" id="MobiDB-lite"/>
    </source>
</evidence>
<feature type="compositionally biased region" description="Polar residues" evidence="1">
    <location>
        <begin position="12"/>
        <end position="23"/>
    </location>
</feature>
<accession>A0A8T0HQU5</accession>
<reference evidence="2" key="1">
    <citation type="submission" date="2020-06" db="EMBL/GenBank/DDBJ databases">
        <title>WGS assembly of Ceratodon purpureus strain R40.</title>
        <authorList>
            <person name="Carey S.B."/>
            <person name="Jenkins J."/>
            <person name="Shu S."/>
            <person name="Lovell J.T."/>
            <person name="Sreedasyam A."/>
            <person name="Maumus F."/>
            <person name="Tiley G.P."/>
            <person name="Fernandez-Pozo N."/>
            <person name="Barry K."/>
            <person name="Chen C."/>
            <person name="Wang M."/>
            <person name="Lipzen A."/>
            <person name="Daum C."/>
            <person name="Saski C.A."/>
            <person name="Payton A.C."/>
            <person name="Mcbreen J.C."/>
            <person name="Conrad R.E."/>
            <person name="Kollar L.M."/>
            <person name="Olsson S."/>
            <person name="Huttunen S."/>
            <person name="Landis J.B."/>
            <person name="Wickett N.J."/>
            <person name="Johnson M.G."/>
            <person name="Rensing S.A."/>
            <person name="Grimwood J."/>
            <person name="Schmutz J."/>
            <person name="Mcdaniel S.F."/>
        </authorList>
    </citation>
    <scope>NUCLEOTIDE SEQUENCE</scope>
    <source>
        <strain evidence="2">R40</strain>
    </source>
</reference>
<keyword evidence="3" id="KW-1185">Reference proteome</keyword>
<proteinExistence type="predicted"/>
<name>A0A8T0HQU5_CERPU</name>
<sequence>MAHSGSMIGSDYSHTFSSSQGESSLYDSGDSLNVLHFTGVPCLQSLRPRSVYGMSTPRGTGSALFPARGLHGDDRGPCSGHLPRQREPEYEDIDRDIFEEEFDDGLHDGNFTAQRIHGQMPFDSDNIRGRGTPHNDWEGDDNLMTSGMQRLPTGMVPGIRSQNIGYTATPPRYIHGGMSPTEQERTHGIVRGESFQPHSAVPWRDSIEEQSKRRRLQRHWTRPYLLKMAAAHAERQSLLVHVPTTTTGTPIGLRSAWHRQVRLVARQTMDHSIRSYVGKKGTW</sequence>
<evidence type="ECO:0000313" key="3">
    <source>
        <dbReference type="Proteomes" id="UP000822688"/>
    </source>
</evidence>
<dbReference type="AlphaFoldDB" id="A0A8T0HQU5"/>
<gene>
    <name evidence="2" type="ORF">KC19_VG154000</name>
</gene>
<evidence type="ECO:0000313" key="2">
    <source>
        <dbReference type="EMBL" id="KAG0573167.1"/>
    </source>
</evidence>
<dbReference type="EMBL" id="CM026426">
    <property type="protein sequence ID" value="KAG0573167.1"/>
    <property type="molecule type" value="Genomic_DNA"/>
</dbReference>